<sequence length="117" mass="13068">MTPIQWLPVELLYDIICLACCDGGLTACSLRLVSRAWRALTNPYQFRSVSFAGGPQEIQAFLRAFEASNAASRANLRHICLTTTRTNERDVLHRDLLKDLLSTVSPAVETLVFATER</sequence>
<evidence type="ECO:0008006" key="3">
    <source>
        <dbReference type="Google" id="ProtNLM"/>
    </source>
</evidence>
<organism evidence="1 2">
    <name type="scientific">Neolentinus lepideus HHB14362 ss-1</name>
    <dbReference type="NCBI Taxonomy" id="1314782"/>
    <lineage>
        <taxon>Eukaryota</taxon>
        <taxon>Fungi</taxon>
        <taxon>Dikarya</taxon>
        <taxon>Basidiomycota</taxon>
        <taxon>Agaricomycotina</taxon>
        <taxon>Agaricomycetes</taxon>
        <taxon>Gloeophyllales</taxon>
        <taxon>Gloeophyllaceae</taxon>
        <taxon>Neolentinus</taxon>
    </lineage>
</organism>
<evidence type="ECO:0000313" key="1">
    <source>
        <dbReference type="EMBL" id="KZT30203.1"/>
    </source>
</evidence>
<protein>
    <recommendedName>
        <fullName evidence="3">F-box domain-containing protein</fullName>
    </recommendedName>
</protein>
<accession>A0A165VUC7</accession>
<dbReference type="OrthoDB" id="2748701at2759"/>
<name>A0A165VUC7_9AGAM</name>
<evidence type="ECO:0000313" key="2">
    <source>
        <dbReference type="Proteomes" id="UP000076761"/>
    </source>
</evidence>
<reference evidence="1 2" key="1">
    <citation type="journal article" date="2016" name="Mol. Biol. Evol.">
        <title>Comparative Genomics of Early-Diverging Mushroom-Forming Fungi Provides Insights into the Origins of Lignocellulose Decay Capabilities.</title>
        <authorList>
            <person name="Nagy L.G."/>
            <person name="Riley R."/>
            <person name="Tritt A."/>
            <person name="Adam C."/>
            <person name="Daum C."/>
            <person name="Floudas D."/>
            <person name="Sun H."/>
            <person name="Yadav J.S."/>
            <person name="Pangilinan J."/>
            <person name="Larsson K.H."/>
            <person name="Matsuura K."/>
            <person name="Barry K."/>
            <person name="Labutti K."/>
            <person name="Kuo R."/>
            <person name="Ohm R.A."/>
            <person name="Bhattacharya S.S."/>
            <person name="Shirouzu T."/>
            <person name="Yoshinaga Y."/>
            <person name="Martin F.M."/>
            <person name="Grigoriev I.V."/>
            <person name="Hibbett D.S."/>
        </authorList>
    </citation>
    <scope>NUCLEOTIDE SEQUENCE [LARGE SCALE GENOMIC DNA]</scope>
    <source>
        <strain evidence="1 2">HHB14362 ss-1</strain>
    </source>
</reference>
<dbReference type="InterPro" id="IPR036047">
    <property type="entry name" value="F-box-like_dom_sf"/>
</dbReference>
<dbReference type="InParanoid" id="A0A165VUC7"/>
<dbReference type="SUPFAM" id="SSF81383">
    <property type="entry name" value="F-box domain"/>
    <property type="match status" value="1"/>
</dbReference>
<dbReference type="Proteomes" id="UP000076761">
    <property type="component" value="Unassembled WGS sequence"/>
</dbReference>
<dbReference type="AlphaFoldDB" id="A0A165VUC7"/>
<keyword evidence="2" id="KW-1185">Reference proteome</keyword>
<dbReference type="EMBL" id="KV425552">
    <property type="protein sequence ID" value="KZT30203.1"/>
    <property type="molecule type" value="Genomic_DNA"/>
</dbReference>
<gene>
    <name evidence="1" type="ORF">NEOLEDRAFT_1127122</name>
</gene>
<proteinExistence type="predicted"/>